<comment type="pathway">
    <text evidence="1">Nucleotide-sugar biosynthesis; UDP-N-acetyl-alpha-D-glucosamine biosynthesis; N-acetyl-alpha-D-glucosamine 1-phosphate from alpha-D-glucosamine 6-phosphate (route I): step 1/2.</text>
</comment>
<dbReference type="SUPFAM" id="SSF55729">
    <property type="entry name" value="Acyl-CoA N-acyltransferases (Nat)"/>
    <property type="match status" value="1"/>
</dbReference>
<dbReference type="PANTHER" id="PTHR13355">
    <property type="entry name" value="GLUCOSAMINE 6-PHOSPHATE N-ACETYLTRANSFERASE"/>
    <property type="match status" value="1"/>
</dbReference>
<reference evidence="4" key="1">
    <citation type="journal article" date="2017" name="Genome Biol.">
        <title>Comparative genomics reveals high biological diversity and specific adaptations in the industrially and medically important fungal genus Aspergillus.</title>
        <authorList>
            <person name="de Vries R.P."/>
            <person name="Riley R."/>
            <person name="Wiebenga A."/>
            <person name="Aguilar-Osorio G."/>
            <person name="Amillis S."/>
            <person name="Uchima C.A."/>
            <person name="Anderluh G."/>
            <person name="Asadollahi M."/>
            <person name="Askin M."/>
            <person name="Barry K."/>
            <person name="Battaglia E."/>
            <person name="Bayram O."/>
            <person name="Benocci T."/>
            <person name="Braus-Stromeyer S.A."/>
            <person name="Caldana C."/>
            <person name="Canovas D."/>
            <person name="Cerqueira G.C."/>
            <person name="Chen F."/>
            <person name="Chen W."/>
            <person name="Choi C."/>
            <person name="Clum A."/>
            <person name="Dos Santos R.A."/>
            <person name="Damasio A.R."/>
            <person name="Diallinas G."/>
            <person name="Emri T."/>
            <person name="Fekete E."/>
            <person name="Flipphi M."/>
            <person name="Freyberg S."/>
            <person name="Gallo A."/>
            <person name="Gournas C."/>
            <person name="Habgood R."/>
            <person name="Hainaut M."/>
            <person name="Harispe M.L."/>
            <person name="Henrissat B."/>
            <person name="Hilden K.S."/>
            <person name="Hope R."/>
            <person name="Hossain A."/>
            <person name="Karabika E."/>
            <person name="Karaffa L."/>
            <person name="Karanyi Z."/>
            <person name="Krasevec N."/>
            <person name="Kuo A."/>
            <person name="Kusch H."/>
            <person name="LaButti K."/>
            <person name="Lagendijk E.L."/>
            <person name="Lapidus A."/>
            <person name="Levasseur A."/>
            <person name="Lindquist E."/>
            <person name="Lipzen A."/>
            <person name="Logrieco A.F."/>
            <person name="MacCabe A."/>
            <person name="Maekelae M.R."/>
            <person name="Malavazi I."/>
            <person name="Melin P."/>
            <person name="Meyer V."/>
            <person name="Mielnichuk N."/>
            <person name="Miskei M."/>
            <person name="Molnar A.P."/>
            <person name="Mule G."/>
            <person name="Ngan C.Y."/>
            <person name="Orejas M."/>
            <person name="Orosz E."/>
            <person name="Ouedraogo J.P."/>
            <person name="Overkamp K.M."/>
            <person name="Park H.-S."/>
            <person name="Perrone G."/>
            <person name="Piumi F."/>
            <person name="Punt P.J."/>
            <person name="Ram A.F."/>
            <person name="Ramon A."/>
            <person name="Rauscher S."/>
            <person name="Record E."/>
            <person name="Riano-Pachon D.M."/>
            <person name="Robert V."/>
            <person name="Roehrig J."/>
            <person name="Ruller R."/>
            <person name="Salamov A."/>
            <person name="Salih N.S."/>
            <person name="Samson R.A."/>
            <person name="Sandor E."/>
            <person name="Sanguinetti M."/>
            <person name="Schuetze T."/>
            <person name="Sepcic K."/>
            <person name="Shelest E."/>
            <person name="Sherlock G."/>
            <person name="Sophianopoulou V."/>
            <person name="Squina F.M."/>
            <person name="Sun H."/>
            <person name="Susca A."/>
            <person name="Todd R.B."/>
            <person name="Tsang A."/>
            <person name="Unkles S.E."/>
            <person name="van de Wiele N."/>
            <person name="van Rossen-Uffink D."/>
            <person name="Oliveira J.V."/>
            <person name="Vesth T.C."/>
            <person name="Visser J."/>
            <person name="Yu J.-H."/>
            <person name="Zhou M."/>
            <person name="Andersen M.R."/>
            <person name="Archer D.B."/>
            <person name="Baker S.E."/>
            <person name="Benoit I."/>
            <person name="Brakhage A.A."/>
            <person name="Braus G.H."/>
            <person name="Fischer R."/>
            <person name="Frisvad J.C."/>
            <person name="Goldman G.H."/>
            <person name="Houbraken J."/>
            <person name="Oakley B."/>
            <person name="Pocsi I."/>
            <person name="Scazzocchio C."/>
            <person name="Seiboth B."/>
            <person name="vanKuyk P.A."/>
            <person name="Wortman J."/>
            <person name="Dyer P.S."/>
            <person name="Grigoriev I.V."/>
        </authorList>
    </citation>
    <scope>NUCLEOTIDE SEQUENCE [LARGE SCALE GENOMIC DNA]</scope>
    <source>
        <strain evidence="4">ITEM 5010</strain>
    </source>
</reference>
<evidence type="ECO:0000259" key="2">
    <source>
        <dbReference type="PROSITE" id="PS51186"/>
    </source>
</evidence>
<evidence type="ECO:0000313" key="3">
    <source>
        <dbReference type="EMBL" id="OOF95193.1"/>
    </source>
</evidence>
<proteinExistence type="inferred from homology"/>
<dbReference type="OMA" id="RSCHWVV"/>
<sequence>MSPPTFTTTLIPPPGKSTPLNLPIFTTTTPTPSSSGSPLTDALTIRSLVFVTEQNCTPEGEIDNDDVRSWQWVIYHEPQPSTTPTETKTPVAVIRLVPPPHEPHEVLTHPESAGSLPKWDTDHEPYVKLTRVAVLKEWRGYGLGRKLVEEALEWARGNGGEIERACAEVVGEEREKKAWKGLVLVHAQTQVERMYVRMGFETDEGLGRWDEEGIEHVGMWRRVQLS</sequence>
<keyword evidence="1" id="KW-0808">Transferase</keyword>
<gene>
    <name evidence="3" type="ORF">ASPCADRAFT_507103</name>
</gene>
<dbReference type="STRING" id="602072.A0A1R3RL49"/>
<keyword evidence="4" id="KW-1185">Reference proteome</keyword>
<dbReference type="Gene3D" id="3.40.630.30">
    <property type="match status" value="1"/>
</dbReference>
<name>A0A1R3RL49_ASPC5</name>
<feature type="domain" description="N-acetyltransferase" evidence="2">
    <location>
        <begin position="38"/>
        <end position="224"/>
    </location>
</feature>
<dbReference type="GO" id="GO:0004343">
    <property type="term" value="F:glucosamine 6-phosphate N-acetyltransferase activity"/>
    <property type="evidence" value="ECO:0007669"/>
    <property type="project" value="UniProtKB-UniRule"/>
</dbReference>
<dbReference type="EC" id="2.3.1.4" evidence="1"/>
<dbReference type="InterPro" id="IPR000182">
    <property type="entry name" value="GNAT_dom"/>
</dbReference>
<comment type="catalytic activity">
    <reaction evidence="1">
        <text>D-glucosamine 6-phosphate + acetyl-CoA = N-acetyl-D-glucosamine 6-phosphate + CoA + H(+)</text>
        <dbReference type="Rhea" id="RHEA:10292"/>
        <dbReference type="ChEBI" id="CHEBI:15378"/>
        <dbReference type="ChEBI" id="CHEBI:57287"/>
        <dbReference type="ChEBI" id="CHEBI:57288"/>
        <dbReference type="ChEBI" id="CHEBI:57513"/>
        <dbReference type="ChEBI" id="CHEBI:58725"/>
        <dbReference type="EC" id="2.3.1.4"/>
    </reaction>
</comment>
<dbReference type="UniPathway" id="UPA00113">
    <property type="reaction ID" value="UER00529"/>
</dbReference>
<dbReference type="GO" id="GO:0006048">
    <property type="term" value="P:UDP-N-acetylglucosamine biosynthetic process"/>
    <property type="evidence" value="ECO:0007669"/>
    <property type="project" value="UniProtKB-UniRule"/>
</dbReference>
<dbReference type="InterPro" id="IPR016181">
    <property type="entry name" value="Acyl_CoA_acyltransferase"/>
</dbReference>
<evidence type="ECO:0000313" key="4">
    <source>
        <dbReference type="Proteomes" id="UP000188318"/>
    </source>
</evidence>
<protein>
    <recommendedName>
        <fullName evidence="1">Glucosamine 6-phosphate N-acetyltransferase</fullName>
        <ecNumber evidence="1">2.3.1.4</ecNumber>
    </recommendedName>
</protein>
<dbReference type="EMBL" id="KV907500">
    <property type="protein sequence ID" value="OOF95193.1"/>
    <property type="molecule type" value="Genomic_DNA"/>
</dbReference>
<dbReference type="PROSITE" id="PS51186">
    <property type="entry name" value="GNAT"/>
    <property type="match status" value="1"/>
</dbReference>
<dbReference type="VEuPathDB" id="FungiDB:ASPCADRAFT_507103"/>
<dbReference type="AlphaFoldDB" id="A0A1R3RL49"/>
<dbReference type="CDD" id="cd04301">
    <property type="entry name" value="NAT_SF"/>
    <property type="match status" value="1"/>
</dbReference>
<evidence type="ECO:0000256" key="1">
    <source>
        <dbReference type="RuleBase" id="RU365086"/>
    </source>
</evidence>
<dbReference type="Proteomes" id="UP000188318">
    <property type="component" value="Unassembled WGS sequence"/>
</dbReference>
<accession>A0A1R3RL49</accession>
<organism evidence="3 4">
    <name type="scientific">Aspergillus carbonarius (strain ITEM 5010)</name>
    <dbReference type="NCBI Taxonomy" id="602072"/>
    <lineage>
        <taxon>Eukaryota</taxon>
        <taxon>Fungi</taxon>
        <taxon>Dikarya</taxon>
        <taxon>Ascomycota</taxon>
        <taxon>Pezizomycotina</taxon>
        <taxon>Eurotiomycetes</taxon>
        <taxon>Eurotiomycetidae</taxon>
        <taxon>Eurotiales</taxon>
        <taxon>Aspergillaceae</taxon>
        <taxon>Aspergillus</taxon>
        <taxon>Aspergillus subgen. Circumdati</taxon>
    </lineage>
</organism>
<keyword evidence="1" id="KW-0012">Acyltransferase</keyword>
<dbReference type="PANTHER" id="PTHR13355:SF11">
    <property type="entry name" value="GLUCOSAMINE 6-PHOSPHATE N-ACETYLTRANSFERASE"/>
    <property type="match status" value="1"/>
</dbReference>
<dbReference type="Pfam" id="PF00583">
    <property type="entry name" value="Acetyltransf_1"/>
    <property type="match status" value="1"/>
</dbReference>
<dbReference type="InterPro" id="IPR039143">
    <property type="entry name" value="GNPNAT1-like"/>
</dbReference>
<comment type="similarity">
    <text evidence="1">Belongs to the acetyltransferase family. GNA1 subfamily.</text>
</comment>